<dbReference type="GeneID" id="15333046"/>
<keyword evidence="1" id="KW-0687">Ribonucleoprotein</keyword>
<evidence type="ECO:0000313" key="1">
    <source>
        <dbReference type="EMBL" id="AGH24134.1"/>
    </source>
</evidence>
<dbReference type="RefSeq" id="YP_007890640.1">
    <property type="nucleotide sequence ID" value="NC_021126.1"/>
</dbReference>
<dbReference type="GO" id="GO:0005840">
    <property type="term" value="C:ribosome"/>
    <property type="evidence" value="ECO:0007669"/>
    <property type="project" value="UniProtKB-KW"/>
</dbReference>
<gene>
    <name evidence="1" type="primary">rpl19</name>
</gene>
<name>M4QC30_9EUKA</name>
<reference evidence="1" key="1">
    <citation type="journal article" date="2006" name="RNA">
        <title>Hybrid E. coli--Mitochondrial ribonuclease P RNAs are catalytically active.</title>
        <authorList>
            <person name="Seif E."/>
            <person name="Cadieux A."/>
            <person name="Lang B.F."/>
        </authorList>
    </citation>
    <scope>NUCLEOTIDE SEQUENCE</scope>
    <source>
        <strain evidence="1">ATCC 50695</strain>
    </source>
</reference>
<organism evidence="1">
    <name type="scientific">Jakoba bahamiensis</name>
    <dbReference type="NCBI Taxonomy" id="221721"/>
    <lineage>
        <taxon>Eukaryota</taxon>
        <taxon>Discoba</taxon>
        <taxon>Jakobida</taxon>
        <taxon>Histionina</taxon>
        <taxon>Jakobidae</taxon>
        <taxon>Jakoba</taxon>
    </lineage>
</organism>
<geneLocation type="mitochondrion" evidence="1"/>
<dbReference type="AlphaFoldDB" id="M4QC30"/>
<accession>M4QC30</accession>
<protein>
    <submittedName>
        <fullName evidence="1">Ribosomal protein L19</fullName>
    </submittedName>
</protein>
<keyword evidence="1" id="KW-0496">Mitochondrion</keyword>
<keyword evidence="1" id="KW-0689">Ribosomal protein</keyword>
<reference evidence="1" key="2">
    <citation type="journal article" date="2013" name="Genome Biol. Evol.">
        <title>Strikingly bacteria-like and gene-rich mitochondrial genomes throughout jakobid protists.</title>
        <authorList>
            <person name="Burger G."/>
            <person name="Gray M.W."/>
            <person name="Forget L."/>
            <person name="Lang B.F."/>
        </authorList>
    </citation>
    <scope>NUCLEOTIDE SEQUENCE</scope>
    <source>
        <strain evidence="1">ATCC 50695</strain>
    </source>
</reference>
<proteinExistence type="predicted"/>
<dbReference type="EMBL" id="KC353354">
    <property type="protein sequence ID" value="AGH24134.1"/>
    <property type="molecule type" value="Genomic_DNA"/>
</dbReference>
<sequence length="86" mass="10078">MTEISLKIKEILLMKHTINFKQNNLRKSNQILITITSPLQKKKKYNIQATCVSCKKKHIVFQDKQTNTKFLYINKSPLVSTIQKTK</sequence>